<protein>
    <submittedName>
        <fullName evidence="1">Uncharacterized protein</fullName>
    </submittedName>
</protein>
<sequence>MCQRKLPPSFWNSAYQPPPSAPSSHGGFPLGADAYFSPSLYNLHKSWPYPYSTQAHTYGHQGAHAFSYSGMDATRGLTSHYGSLVMPGGGLGGRGDARGGQYDLTKGGDAFSSAAAAGYYAMSRFGSDLGVDTGLPGLDLPLQQTKKELYW</sequence>
<keyword evidence="2" id="KW-1185">Reference proteome</keyword>
<proteinExistence type="predicted"/>
<dbReference type="EMBL" id="JBAMIC010000004">
    <property type="protein sequence ID" value="KAK7107279.1"/>
    <property type="molecule type" value="Genomic_DNA"/>
</dbReference>
<gene>
    <name evidence="1" type="ORF">V1264_015227</name>
</gene>
<name>A0AAN9BLB3_9CAEN</name>
<comment type="caution">
    <text evidence="1">The sequence shown here is derived from an EMBL/GenBank/DDBJ whole genome shotgun (WGS) entry which is preliminary data.</text>
</comment>
<organism evidence="1 2">
    <name type="scientific">Littorina saxatilis</name>
    <dbReference type="NCBI Taxonomy" id="31220"/>
    <lineage>
        <taxon>Eukaryota</taxon>
        <taxon>Metazoa</taxon>
        <taxon>Spiralia</taxon>
        <taxon>Lophotrochozoa</taxon>
        <taxon>Mollusca</taxon>
        <taxon>Gastropoda</taxon>
        <taxon>Caenogastropoda</taxon>
        <taxon>Littorinimorpha</taxon>
        <taxon>Littorinoidea</taxon>
        <taxon>Littorinidae</taxon>
        <taxon>Littorina</taxon>
    </lineage>
</organism>
<dbReference type="Proteomes" id="UP001374579">
    <property type="component" value="Unassembled WGS sequence"/>
</dbReference>
<reference evidence="1 2" key="1">
    <citation type="submission" date="2024-02" db="EMBL/GenBank/DDBJ databases">
        <title>Chromosome-scale genome assembly of the rough periwinkle Littorina saxatilis.</title>
        <authorList>
            <person name="De Jode A."/>
            <person name="Faria R."/>
            <person name="Formenti G."/>
            <person name="Sims Y."/>
            <person name="Smith T.P."/>
            <person name="Tracey A."/>
            <person name="Wood J.M.D."/>
            <person name="Zagrodzka Z.B."/>
            <person name="Johannesson K."/>
            <person name="Butlin R.K."/>
            <person name="Leder E.H."/>
        </authorList>
    </citation>
    <scope>NUCLEOTIDE SEQUENCE [LARGE SCALE GENOMIC DNA]</scope>
    <source>
        <strain evidence="1">Snail1</strain>
        <tissue evidence="1">Muscle</tissue>
    </source>
</reference>
<evidence type="ECO:0000313" key="1">
    <source>
        <dbReference type="EMBL" id="KAK7107279.1"/>
    </source>
</evidence>
<dbReference type="AlphaFoldDB" id="A0AAN9BLB3"/>
<evidence type="ECO:0000313" key="2">
    <source>
        <dbReference type="Proteomes" id="UP001374579"/>
    </source>
</evidence>
<accession>A0AAN9BLB3</accession>